<name>K1S8B7_9ZZZZ</name>
<evidence type="ECO:0000313" key="1">
    <source>
        <dbReference type="EMBL" id="EKC56887.1"/>
    </source>
</evidence>
<protein>
    <submittedName>
        <fullName evidence="1">Uncharacterized protein</fullName>
    </submittedName>
</protein>
<accession>K1S8B7</accession>
<reference evidence="1" key="1">
    <citation type="journal article" date="2013" name="Environ. Microbiol.">
        <title>Microbiota from the distal guts of lean and obese adolescents exhibit partial functional redundancy besides clear differences in community structure.</title>
        <authorList>
            <person name="Ferrer M."/>
            <person name="Ruiz A."/>
            <person name="Lanza F."/>
            <person name="Haange S.B."/>
            <person name="Oberbach A."/>
            <person name="Till H."/>
            <person name="Bargiela R."/>
            <person name="Campoy C."/>
            <person name="Segura M.T."/>
            <person name="Richter M."/>
            <person name="von Bergen M."/>
            <person name="Seifert J."/>
            <person name="Suarez A."/>
        </authorList>
    </citation>
    <scope>NUCLEOTIDE SEQUENCE</scope>
</reference>
<feature type="non-terminal residue" evidence="1">
    <location>
        <position position="1"/>
    </location>
</feature>
<proteinExistence type="predicted"/>
<gene>
    <name evidence="1" type="ORF">OBE_10830</name>
</gene>
<comment type="caution">
    <text evidence="1">The sequence shown here is derived from an EMBL/GenBank/DDBJ whole genome shotgun (WGS) entry which is preliminary data.</text>
</comment>
<dbReference type="EMBL" id="AJWZ01007442">
    <property type="protein sequence ID" value="EKC56887.1"/>
    <property type="molecule type" value="Genomic_DNA"/>
</dbReference>
<sequence>NMCKVPCIGTPKDIEAIIDAGYADRLKETMWMVGYLAVKEKPIAMIQPTEKDGWCAFRQPDGLCELHDRGLKPTEGVLASCKVVEEDDIPTYETSVLRAVAHEWVKVENFATIMRVVFKYLHYNERREQDK</sequence>
<organism evidence="1">
    <name type="scientific">human gut metagenome</name>
    <dbReference type="NCBI Taxonomy" id="408170"/>
    <lineage>
        <taxon>unclassified sequences</taxon>
        <taxon>metagenomes</taxon>
        <taxon>organismal metagenomes</taxon>
    </lineage>
</organism>
<dbReference type="AlphaFoldDB" id="K1S8B7"/>